<proteinExistence type="predicted"/>
<dbReference type="AlphaFoldDB" id="A0A1X0P810"/>
<dbReference type="PANTHER" id="PTHR13832">
    <property type="entry name" value="PROTEIN PHOSPHATASE 2C"/>
    <property type="match status" value="1"/>
</dbReference>
<evidence type="ECO:0000313" key="3">
    <source>
        <dbReference type="EMBL" id="ORC93086.1"/>
    </source>
</evidence>
<dbReference type="Proteomes" id="UP000192257">
    <property type="component" value="Unassembled WGS sequence"/>
</dbReference>
<sequence length="598" mass="67162">MIQLFPLQNKKMLRLSLPFMSVGVCEVMNCVEKDLMSSFLVHNTRNRGAYSELSGTSNYSNCNKNKSNSESSPTTTTSSTSTNSLVVPFMGEVVAGGLCDSFTGHYCPRFISQYLARALSIHSVLPSHIAQLRREVKDDAIIALMMSALSRERALHDVKGLGETQPIRRLFSEWVMHQYAMFADSAFFDVCRKGILHTGEVMRNDNLLESEAANSGSRAVWFTASVAPFELQQWRQKNKDEVHHRSYAPPPPPQPPQPPQRFLEMRKDSSDNTVGNISDSFPSFAIDVLLSNVGDSRAFGIARHSLSEGIRSSLDPSRERIVPLSTDHKPLRTQEFRRILRAGGVVRSDVGDIIDGNPFYNVSRSFGHWSMKCDMKRSPSEQKLIALPSCSSWEMLPGDVLVLCNHGMFETRSQQDTSMDELAKVVGRELRRGSSPEQIAAALCDHAIRFGAQHSLQAMVAVATDTNASSSEVEREEWVEPGPFYVEPFRQSSAYRNALCVDCDRCGVTLAELLELRWQRVREFLPTRYALPLMPYYGKECSTLQQIMDEEALLFNHESLPPLGESIEKMTSEEKRRVKETFVRMSRSLLSSTPPLSI</sequence>
<feature type="compositionally biased region" description="Pro residues" evidence="1">
    <location>
        <begin position="248"/>
        <end position="259"/>
    </location>
</feature>
<evidence type="ECO:0000256" key="1">
    <source>
        <dbReference type="SAM" id="MobiDB-lite"/>
    </source>
</evidence>
<dbReference type="GO" id="GO:0004722">
    <property type="term" value="F:protein serine/threonine phosphatase activity"/>
    <property type="evidence" value="ECO:0007669"/>
    <property type="project" value="InterPro"/>
</dbReference>
<feature type="region of interest" description="Disordered" evidence="1">
    <location>
        <begin position="61"/>
        <end position="82"/>
    </location>
</feature>
<dbReference type="SUPFAM" id="SSF81606">
    <property type="entry name" value="PP2C-like"/>
    <property type="match status" value="1"/>
</dbReference>
<name>A0A1X0P810_9TRYP</name>
<organism evidence="3 4">
    <name type="scientific">Trypanosoma theileri</name>
    <dbReference type="NCBI Taxonomy" id="67003"/>
    <lineage>
        <taxon>Eukaryota</taxon>
        <taxon>Discoba</taxon>
        <taxon>Euglenozoa</taxon>
        <taxon>Kinetoplastea</taxon>
        <taxon>Metakinetoplastina</taxon>
        <taxon>Trypanosomatida</taxon>
        <taxon>Trypanosomatidae</taxon>
        <taxon>Trypanosoma</taxon>
    </lineage>
</organism>
<feature type="domain" description="PPM-type phosphatase" evidence="2">
    <location>
        <begin position="76"/>
        <end position="463"/>
    </location>
</feature>
<dbReference type="EMBL" id="NBCO01000002">
    <property type="protein sequence ID" value="ORC93086.1"/>
    <property type="molecule type" value="Genomic_DNA"/>
</dbReference>
<dbReference type="PROSITE" id="PS51746">
    <property type="entry name" value="PPM_2"/>
    <property type="match status" value="1"/>
</dbReference>
<dbReference type="SMART" id="SM00332">
    <property type="entry name" value="PP2Cc"/>
    <property type="match status" value="1"/>
</dbReference>
<accession>A0A1X0P810</accession>
<dbReference type="OrthoDB" id="10264738at2759"/>
<dbReference type="STRING" id="67003.A0A1X0P810"/>
<dbReference type="VEuPathDB" id="TriTrypDB:TM35_000024120"/>
<dbReference type="Pfam" id="PF00481">
    <property type="entry name" value="PP2C"/>
    <property type="match status" value="1"/>
</dbReference>
<dbReference type="PANTHER" id="PTHR13832:SF847">
    <property type="entry name" value="PHOSPHATASE 2C, PUTATIVE-RELATED"/>
    <property type="match status" value="1"/>
</dbReference>
<gene>
    <name evidence="3" type="ORF">TM35_000024120</name>
</gene>
<dbReference type="InterPro" id="IPR036457">
    <property type="entry name" value="PPM-type-like_dom_sf"/>
</dbReference>
<keyword evidence="4" id="KW-1185">Reference proteome</keyword>
<dbReference type="Gene3D" id="3.60.40.10">
    <property type="entry name" value="PPM-type phosphatase domain"/>
    <property type="match status" value="1"/>
</dbReference>
<evidence type="ECO:0000313" key="4">
    <source>
        <dbReference type="Proteomes" id="UP000192257"/>
    </source>
</evidence>
<comment type="caution">
    <text evidence="3">The sequence shown here is derived from an EMBL/GenBank/DDBJ whole genome shotgun (WGS) entry which is preliminary data.</text>
</comment>
<protein>
    <submittedName>
        <fullName evidence="3">Protein phosphatase 2C</fullName>
    </submittedName>
</protein>
<dbReference type="RefSeq" id="XP_028887152.1">
    <property type="nucleotide sequence ID" value="XM_029021730.1"/>
</dbReference>
<dbReference type="GeneID" id="39981510"/>
<evidence type="ECO:0000259" key="2">
    <source>
        <dbReference type="PROSITE" id="PS51746"/>
    </source>
</evidence>
<feature type="region of interest" description="Disordered" evidence="1">
    <location>
        <begin position="238"/>
        <end position="274"/>
    </location>
</feature>
<dbReference type="InterPro" id="IPR001932">
    <property type="entry name" value="PPM-type_phosphatase-like_dom"/>
</dbReference>
<dbReference type="InterPro" id="IPR015655">
    <property type="entry name" value="PP2C"/>
</dbReference>
<reference evidence="3 4" key="1">
    <citation type="submission" date="2017-03" db="EMBL/GenBank/DDBJ databases">
        <title>An alternative strategy for trypanosome survival in the mammalian bloodstream revealed through genome and transcriptome analysis of the ubiquitous bovine parasite Trypanosoma (Megatrypanum) theileri.</title>
        <authorList>
            <person name="Kelly S."/>
            <person name="Ivens A."/>
            <person name="Mott A."/>
            <person name="O'Neill E."/>
            <person name="Emms D."/>
            <person name="Macleod O."/>
            <person name="Voorheis P."/>
            <person name="Matthews J."/>
            <person name="Matthews K."/>
            <person name="Carrington M."/>
        </authorList>
    </citation>
    <scope>NUCLEOTIDE SEQUENCE [LARGE SCALE GENOMIC DNA]</scope>
    <source>
        <strain evidence="3">Edinburgh</strain>
    </source>
</reference>